<evidence type="ECO:0000313" key="1">
    <source>
        <dbReference type="EMBL" id="MFO7191086.1"/>
    </source>
</evidence>
<dbReference type="AlphaFoldDB" id="A0A2W4LT89"/>
<name>A0A2W4LT89_9PSEU</name>
<sequence>MSEPDGYADRVGREFPGGEYTLAPWRAWLTADALLDDPYDEVPHPVLAWMAGVSGWGLTWDEFFAWFDATADDGPMFGEHRTTLYRPLRMGATYRVSGRVVSVERKVGRKAGTMDIVGYELDLHLAGDHVARCFNSIIFPRRSA</sequence>
<dbReference type="STRING" id="1111738.GCA_000427905_01084"/>
<dbReference type="EMBL" id="QGUI01000052">
    <property type="protein sequence ID" value="PZN00894.1"/>
    <property type="molecule type" value="Genomic_DNA"/>
</dbReference>
<comment type="caution">
    <text evidence="2">The sequence shown here is derived from an EMBL/GenBank/DDBJ whole genome shotgun (WGS) entry which is preliminary data.</text>
</comment>
<evidence type="ECO:0000313" key="2">
    <source>
        <dbReference type="EMBL" id="PZN00894.1"/>
    </source>
</evidence>
<accession>A0A2W4LT89</accession>
<dbReference type="SUPFAM" id="SSF54637">
    <property type="entry name" value="Thioesterase/thiol ester dehydrase-isomerase"/>
    <property type="match status" value="1"/>
</dbReference>
<reference evidence="1" key="1">
    <citation type="submission" date="2018-05" db="EMBL/GenBank/DDBJ databases">
        <authorList>
            <person name="Moura L."/>
            <person name="Setubal J.C."/>
        </authorList>
    </citation>
    <scope>NUCLEOTIDE SEQUENCE</scope>
    <source>
        <strain evidence="1">ZC4RG45</strain>
    </source>
</reference>
<reference evidence="1" key="4">
    <citation type="submission" date="2023-08" db="EMBL/GenBank/DDBJ databases">
        <authorList>
            <person name="Guima S.E.S."/>
            <person name="Martins L.F."/>
            <person name="Silva A.M."/>
            <person name="Setubal J.C."/>
        </authorList>
    </citation>
    <scope>NUCLEOTIDE SEQUENCE</scope>
    <source>
        <strain evidence="1">ZC4RG45</strain>
    </source>
</reference>
<organism evidence="2">
    <name type="scientific">Thermocrispum agreste</name>
    <dbReference type="NCBI Taxonomy" id="37925"/>
    <lineage>
        <taxon>Bacteria</taxon>
        <taxon>Bacillati</taxon>
        <taxon>Actinomycetota</taxon>
        <taxon>Actinomycetes</taxon>
        <taxon>Pseudonocardiales</taxon>
        <taxon>Pseudonocardiaceae</taxon>
        <taxon>Thermocrispum</taxon>
    </lineage>
</organism>
<gene>
    <name evidence="1" type="ORF">DIU77_002440</name>
    <name evidence="2" type="ORF">DIU77_02400</name>
</gene>
<dbReference type="EMBL" id="QGUI02000015">
    <property type="protein sequence ID" value="MFO7191086.1"/>
    <property type="molecule type" value="Genomic_DNA"/>
</dbReference>
<proteinExistence type="predicted"/>
<evidence type="ECO:0008006" key="4">
    <source>
        <dbReference type="Google" id="ProtNLM"/>
    </source>
</evidence>
<reference evidence="2" key="2">
    <citation type="submission" date="2018-05" db="EMBL/GenBank/DDBJ databases">
        <authorList>
            <person name="Lanie J.A."/>
            <person name="Ng W.-L."/>
            <person name="Kazmierczak K.M."/>
            <person name="Andrzejewski T.M."/>
            <person name="Davidsen T.M."/>
            <person name="Wayne K.J."/>
            <person name="Tettelin H."/>
            <person name="Glass J.I."/>
            <person name="Rusch D."/>
            <person name="Podicherti R."/>
            <person name="Tsui H.-C.T."/>
            <person name="Winkler M.E."/>
        </authorList>
    </citation>
    <scope>NUCLEOTIDE SEQUENCE</scope>
    <source>
        <strain evidence="2">ZC4RG45</strain>
    </source>
</reference>
<protein>
    <recommendedName>
        <fullName evidence="4">N-terminal of MaoC-like dehydratase domain-containing protein</fullName>
    </recommendedName>
</protein>
<reference evidence="1 3" key="3">
    <citation type="journal article" date="2021" name="BMC Genomics">
        <title>Genome-resolved metagenome and metatranscriptome analyses of thermophilic composting reveal key bacterial players and their metabolic interactions.</title>
        <authorList>
            <person name="Braga L.P.P."/>
            <person name="Pereira R.V."/>
            <person name="Martins L.F."/>
            <person name="Moura L.M.S."/>
            <person name="Sanchez F.B."/>
            <person name="Patane J.S.L."/>
            <person name="da Silva A.M."/>
            <person name="Setubal J.C."/>
        </authorList>
    </citation>
    <scope>NUCLEOTIDE SEQUENCE [LARGE SCALE GENOMIC DNA]</scope>
    <source>
        <strain evidence="1">ZC4RG45</strain>
    </source>
</reference>
<dbReference type="Proteomes" id="UP000249324">
    <property type="component" value="Unassembled WGS sequence"/>
</dbReference>
<dbReference type="Gene3D" id="3.10.129.10">
    <property type="entry name" value="Hotdog Thioesterase"/>
    <property type="match status" value="1"/>
</dbReference>
<evidence type="ECO:0000313" key="3">
    <source>
        <dbReference type="Proteomes" id="UP000249324"/>
    </source>
</evidence>
<dbReference type="InterPro" id="IPR029069">
    <property type="entry name" value="HotDog_dom_sf"/>
</dbReference>